<protein>
    <recommendedName>
        <fullName evidence="7">Gamma-glutamyl phosphate reductase</fullName>
        <shortName evidence="7">GPR</shortName>
        <ecNumber evidence="7">1.2.1.41</ecNumber>
    </recommendedName>
    <alternativeName>
        <fullName evidence="7">Glutamate-5-semialdehyde dehydrogenase</fullName>
    </alternativeName>
    <alternativeName>
        <fullName evidence="7">Glutamyl-gamma-semialdehyde dehydrogenase</fullName>
        <shortName evidence="7">GSA dehydrogenase</shortName>
    </alternativeName>
</protein>
<dbReference type="Proteomes" id="UP000196027">
    <property type="component" value="Chromosome"/>
</dbReference>
<keyword evidence="3 7" id="KW-0641">Proline biosynthesis</keyword>
<evidence type="ECO:0000256" key="2">
    <source>
        <dbReference type="ARBA" id="ARBA00022605"/>
    </source>
</evidence>
<dbReference type="EMBL" id="CP021425">
    <property type="protein sequence ID" value="ARU58159.1"/>
    <property type="molecule type" value="Genomic_DNA"/>
</dbReference>
<feature type="domain" description="Aldehyde dehydrogenase" evidence="8">
    <location>
        <begin position="298"/>
        <end position="373"/>
    </location>
</feature>
<evidence type="ECO:0000256" key="4">
    <source>
        <dbReference type="ARBA" id="ARBA00022857"/>
    </source>
</evidence>
<dbReference type="Gene3D" id="3.40.309.10">
    <property type="entry name" value="Aldehyde Dehydrogenase, Chain A, domain 2"/>
    <property type="match status" value="1"/>
</dbReference>
<dbReference type="Gene3D" id="3.40.605.10">
    <property type="entry name" value="Aldehyde Dehydrogenase, Chain A, domain 1"/>
    <property type="match status" value="1"/>
</dbReference>
<dbReference type="InterPro" id="IPR016161">
    <property type="entry name" value="Ald_DH/histidinol_DH"/>
</dbReference>
<dbReference type="InterPro" id="IPR016162">
    <property type="entry name" value="Ald_DH_N"/>
</dbReference>
<dbReference type="PANTHER" id="PTHR11063">
    <property type="entry name" value="GLUTAMATE SEMIALDEHYDE DEHYDROGENASE"/>
    <property type="match status" value="1"/>
</dbReference>
<dbReference type="HAMAP" id="MF_00412">
    <property type="entry name" value="ProA"/>
    <property type="match status" value="1"/>
</dbReference>
<dbReference type="PIRSF" id="PIRSF000151">
    <property type="entry name" value="GPR"/>
    <property type="match status" value="1"/>
</dbReference>
<dbReference type="OrthoDB" id="9809970at2"/>
<dbReference type="InterPro" id="IPR015590">
    <property type="entry name" value="Aldehyde_DH_dom"/>
</dbReference>
<dbReference type="Pfam" id="PF00171">
    <property type="entry name" value="Aldedh"/>
    <property type="match status" value="2"/>
</dbReference>
<dbReference type="InterPro" id="IPR000965">
    <property type="entry name" value="GPR_dom"/>
</dbReference>
<reference evidence="9 10" key="1">
    <citation type="submission" date="2017-05" db="EMBL/GenBank/DDBJ databases">
        <title>Genomic insights into alkan degradation activity of Oleiphilus messinensis.</title>
        <authorList>
            <person name="Kozyavkin S.A."/>
            <person name="Slesarev A.I."/>
            <person name="Golyshin P.N."/>
            <person name="Korzhenkov A."/>
            <person name="Golyshina O.N."/>
            <person name="Toshchakov S.V."/>
        </authorList>
    </citation>
    <scope>NUCLEOTIDE SEQUENCE [LARGE SCALE GENOMIC DNA]</scope>
    <source>
        <strain evidence="9 10">ME102</strain>
    </source>
</reference>
<evidence type="ECO:0000256" key="5">
    <source>
        <dbReference type="ARBA" id="ARBA00023002"/>
    </source>
</evidence>
<dbReference type="InterPro" id="IPR020593">
    <property type="entry name" value="G-glutamylP_reductase_CS"/>
</dbReference>
<keyword evidence="10" id="KW-1185">Reference proteome</keyword>
<sequence>MDVIAYMSEVGQKAREAATQIVKASTHDKNQALLATAEFIDQSRQLLVEANQQDLENGRANGLDAALLDRLELTQSRIDTMIEGLNQVAALPDPVGVITDMAYRPSGIQVGKMRVPLGVIGIIYESRPNVTVEAASLCLKSGNATVLRGGSEALHSNQAIARCIALGLEKAGLPADAVQVINTTDRAAVGQLITMPEYVDVIVPRGGKGLIERISREAKVPVIKHLDGICHVYVDQHADLDKALNVADNAKTHRYGTCNTMETLLVHSAVASTFLPQFAARMAEKQVELRGCGQTQAIISSAAASEEDWSTEYLGPVLSVKIVSDLDEAVRHINQYGSHHTDAILTENYTLARRFLNEVDSSSVMVNASTRFADGFEYGLGAEIGISTDKLHARGPVGLEGLTSQKYVVFGDGHIRQ</sequence>
<dbReference type="GO" id="GO:0004350">
    <property type="term" value="F:glutamate-5-semialdehyde dehydrogenase activity"/>
    <property type="evidence" value="ECO:0007669"/>
    <property type="project" value="UniProtKB-UniRule"/>
</dbReference>
<comment type="pathway">
    <text evidence="1 7">Amino-acid biosynthesis; L-proline biosynthesis; L-glutamate 5-semialdehyde from L-glutamate: step 2/2.</text>
</comment>
<keyword evidence="4 7" id="KW-0521">NADP</keyword>
<dbReference type="SUPFAM" id="SSF53720">
    <property type="entry name" value="ALDH-like"/>
    <property type="match status" value="1"/>
</dbReference>
<dbReference type="GO" id="GO:0005737">
    <property type="term" value="C:cytoplasm"/>
    <property type="evidence" value="ECO:0007669"/>
    <property type="project" value="UniProtKB-SubCell"/>
</dbReference>
<dbReference type="InterPro" id="IPR016163">
    <property type="entry name" value="Ald_DH_C"/>
</dbReference>
<evidence type="ECO:0000256" key="6">
    <source>
        <dbReference type="ARBA" id="ARBA00049024"/>
    </source>
</evidence>
<gene>
    <name evidence="7" type="primary">proA</name>
    <name evidence="9" type="ORF">OLMES_4142</name>
</gene>
<evidence type="ECO:0000256" key="1">
    <source>
        <dbReference type="ARBA" id="ARBA00004985"/>
    </source>
</evidence>
<dbReference type="PROSITE" id="PS01223">
    <property type="entry name" value="PROA"/>
    <property type="match status" value="1"/>
</dbReference>
<comment type="subcellular location">
    <subcellularLocation>
        <location evidence="7">Cytoplasm</location>
    </subcellularLocation>
</comment>
<keyword evidence="2 7" id="KW-0028">Amino-acid biosynthesis</keyword>
<dbReference type="NCBIfam" id="TIGR00407">
    <property type="entry name" value="proA"/>
    <property type="match status" value="1"/>
</dbReference>
<dbReference type="EC" id="1.2.1.41" evidence="7"/>
<dbReference type="NCBIfam" id="NF001221">
    <property type="entry name" value="PRK00197.1"/>
    <property type="match status" value="1"/>
</dbReference>
<dbReference type="AlphaFoldDB" id="A0A1Y0IDC9"/>
<evidence type="ECO:0000259" key="8">
    <source>
        <dbReference type="Pfam" id="PF00171"/>
    </source>
</evidence>
<dbReference type="FunFam" id="3.40.309.10:FF:000006">
    <property type="entry name" value="Gamma-glutamyl phosphate reductase"/>
    <property type="match status" value="1"/>
</dbReference>
<keyword evidence="7" id="KW-0963">Cytoplasm</keyword>
<dbReference type="KEGG" id="ome:OLMES_4142"/>
<feature type="domain" description="Aldehyde dehydrogenase" evidence="8">
    <location>
        <begin position="11"/>
        <end position="288"/>
    </location>
</feature>
<comment type="similarity">
    <text evidence="7">Belongs to the gamma-glutamyl phosphate reductase family.</text>
</comment>
<evidence type="ECO:0000256" key="7">
    <source>
        <dbReference type="HAMAP-Rule" id="MF_00412"/>
    </source>
</evidence>
<dbReference type="UniPathway" id="UPA00098">
    <property type="reaction ID" value="UER00360"/>
</dbReference>
<dbReference type="PANTHER" id="PTHR11063:SF8">
    <property type="entry name" value="DELTA-1-PYRROLINE-5-CARBOXYLATE SYNTHASE"/>
    <property type="match status" value="1"/>
</dbReference>
<comment type="catalytic activity">
    <reaction evidence="6 7">
        <text>L-glutamate 5-semialdehyde + phosphate + NADP(+) = L-glutamyl 5-phosphate + NADPH + H(+)</text>
        <dbReference type="Rhea" id="RHEA:19541"/>
        <dbReference type="ChEBI" id="CHEBI:15378"/>
        <dbReference type="ChEBI" id="CHEBI:43474"/>
        <dbReference type="ChEBI" id="CHEBI:57783"/>
        <dbReference type="ChEBI" id="CHEBI:58066"/>
        <dbReference type="ChEBI" id="CHEBI:58274"/>
        <dbReference type="ChEBI" id="CHEBI:58349"/>
        <dbReference type="EC" id="1.2.1.41"/>
    </reaction>
</comment>
<organism evidence="9 10">
    <name type="scientific">Oleiphilus messinensis</name>
    <dbReference type="NCBI Taxonomy" id="141451"/>
    <lineage>
        <taxon>Bacteria</taxon>
        <taxon>Pseudomonadati</taxon>
        <taxon>Pseudomonadota</taxon>
        <taxon>Gammaproteobacteria</taxon>
        <taxon>Oceanospirillales</taxon>
        <taxon>Oleiphilaceae</taxon>
        <taxon>Oleiphilus</taxon>
    </lineage>
</organism>
<accession>A0A1Y0IDC9</accession>
<dbReference type="GO" id="GO:0055129">
    <property type="term" value="P:L-proline biosynthetic process"/>
    <property type="evidence" value="ECO:0007669"/>
    <property type="project" value="UniProtKB-UniRule"/>
</dbReference>
<dbReference type="InterPro" id="IPR012134">
    <property type="entry name" value="Glu-5-SA_DH"/>
</dbReference>
<evidence type="ECO:0000256" key="3">
    <source>
        <dbReference type="ARBA" id="ARBA00022650"/>
    </source>
</evidence>
<keyword evidence="5 7" id="KW-0560">Oxidoreductase</keyword>
<name>A0A1Y0IDC9_9GAMM</name>
<evidence type="ECO:0000313" key="10">
    <source>
        <dbReference type="Proteomes" id="UP000196027"/>
    </source>
</evidence>
<proteinExistence type="inferred from homology"/>
<dbReference type="GO" id="GO:0050661">
    <property type="term" value="F:NADP binding"/>
    <property type="evidence" value="ECO:0007669"/>
    <property type="project" value="InterPro"/>
</dbReference>
<dbReference type="RefSeq" id="WP_087464594.1">
    <property type="nucleotide sequence ID" value="NZ_CP021425.1"/>
</dbReference>
<dbReference type="CDD" id="cd07079">
    <property type="entry name" value="ALDH_F18-19_ProA-GPR"/>
    <property type="match status" value="1"/>
</dbReference>
<evidence type="ECO:0000313" key="9">
    <source>
        <dbReference type="EMBL" id="ARU58159.1"/>
    </source>
</evidence>
<comment type="function">
    <text evidence="7">Catalyzes the NADPH-dependent reduction of L-glutamate 5-phosphate into L-glutamate 5-semialdehyde and phosphate. The product spontaneously undergoes cyclization to form 1-pyrroline-5-carboxylate.</text>
</comment>